<dbReference type="AlphaFoldDB" id="A0AA37SBQ5"/>
<evidence type="ECO:0000256" key="13">
    <source>
        <dbReference type="SAM" id="Phobius"/>
    </source>
</evidence>
<evidence type="ECO:0000313" key="15">
    <source>
        <dbReference type="EMBL" id="GLQ32289.1"/>
    </source>
</evidence>
<evidence type="ECO:0000256" key="8">
    <source>
        <dbReference type="ARBA" id="ARBA00038408"/>
    </source>
</evidence>
<proteinExistence type="inferred from homology"/>
<keyword evidence="6 13" id="KW-0472">Membrane</keyword>
<evidence type="ECO:0000256" key="11">
    <source>
        <dbReference type="PROSITE-ProRule" id="PRU00278"/>
    </source>
</evidence>
<feature type="domain" description="PpiC" evidence="14">
    <location>
        <begin position="266"/>
        <end position="365"/>
    </location>
</feature>
<dbReference type="SUPFAM" id="SSF54534">
    <property type="entry name" value="FKBP-like"/>
    <property type="match status" value="1"/>
</dbReference>
<dbReference type="InterPro" id="IPR023058">
    <property type="entry name" value="PPIase_PpiC_CS"/>
</dbReference>
<dbReference type="InterPro" id="IPR046357">
    <property type="entry name" value="PPIase_dom_sf"/>
</dbReference>
<comment type="similarity">
    <text evidence="8">Belongs to the PpiD chaperone family.</text>
</comment>
<sequence>MLQSIRNNTQSLFAKILVGLIVVVFALWGVDAIVGSFNGPKPAATVNGQDIDELKVQRAVELRKRELYSRFGESFDPSLIDDGLLRNAALEELINRTILSSDAEDQGLTFSDQALDQMIVSAPSFQVDGKFSEDAYDAAIRSLGYTRSSFRDMARQDMVVGQIRGGLSATSFVTEREAKQVAKLEQQRRDYAFTTIARSALEASVELTDEQIEAYYQENTSKYRTEEQVKVEYIALSVDDYTGKVEIKEEDLKALYNESIEEMEETEERKASHILIAVDDETSEEAAIAKLNDVKARVQNGESFDDLAKEMSDDPGSAQQGGDLGFAGKGTYVEPFENALFAMNVGDLSEPVVTQFGVHLIKLNDVRTQGIPTYDELKPRLEQDLRLAEAKTEFVAAGEELSNSAFSADTLQEVAKELSLQVVTTELFTRDGGADQVTSNPQIINQVFNEEFIQEGRPSDLIELSDEQSLVIRVVDHVVPETLALAEVKDQVVQALTKQVAQQKARDLADELLTHLRAGGELTQFEAQSDLTWSVIEQAGRTDSSANASINNKAFSLGLNEGSKSYDREVLPNGDVVVLRLDAVSNVDDLDEQDLDNAQQMLANQLARAEYQAYQRSLRDRAEIER</sequence>
<dbReference type="InterPro" id="IPR027304">
    <property type="entry name" value="Trigger_fact/SurA_dom_sf"/>
</dbReference>
<dbReference type="InterPro" id="IPR052029">
    <property type="entry name" value="PpiD_chaperone"/>
</dbReference>
<evidence type="ECO:0000256" key="3">
    <source>
        <dbReference type="ARBA" id="ARBA00022519"/>
    </source>
</evidence>
<evidence type="ECO:0000256" key="4">
    <source>
        <dbReference type="ARBA" id="ARBA00022692"/>
    </source>
</evidence>
<keyword evidence="2" id="KW-1003">Cell membrane</keyword>
<dbReference type="SUPFAM" id="SSF109998">
    <property type="entry name" value="Triger factor/SurA peptide-binding domain-like"/>
    <property type="match status" value="1"/>
</dbReference>
<keyword evidence="5 13" id="KW-1133">Transmembrane helix</keyword>
<accession>A0AA37SBQ5</accession>
<evidence type="ECO:0000313" key="16">
    <source>
        <dbReference type="Proteomes" id="UP001161389"/>
    </source>
</evidence>
<gene>
    <name evidence="15" type="primary">ppiD</name>
    <name evidence="15" type="ORF">GCM10007876_27680</name>
</gene>
<dbReference type="PROSITE" id="PS01096">
    <property type="entry name" value="PPIC_PPIASE_1"/>
    <property type="match status" value="1"/>
</dbReference>
<dbReference type="Gene3D" id="3.10.50.40">
    <property type="match status" value="1"/>
</dbReference>
<dbReference type="GO" id="GO:0003755">
    <property type="term" value="F:peptidyl-prolyl cis-trans isomerase activity"/>
    <property type="evidence" value="ECO:0007669"/>
    <property type="project" value="UniProtKB-KW"/>
</dbReference>
<dbReference type="Proteomes" id="UP001161389">
    <property type="component" value="Unassembled WGS sequence"/>
</dbReference>
<evidence type="ECO:0000256" key="9">
    <source>
        <dbReference type="ARBA" id="ARBA00040743"/>
    </source>
</evidence>
<organism evidence="15 16">
    <name type="scientific">Litoribrevibacter albus</name>
    <dbReference type="NCBI Taxonomy" id="1473156"/>
    <lineage>
        <taxon>Bacteria</taxon>
        <taxon>Pseudomonadati</taxon>
        <taxon>Pseudomonadota</taxon>
        <taxon>Gammaproteobacteria</taxon>
        <taxon>Oceanospirillales</taxon>
        <taxon>Oceanospirillaceae</taxon>
        <taxon>Litoribrevibacter</taxon>
    </lineage>
</organism>
<dbReference type="Gene3D" id="1.10.4030.10">
    <property type="entry name" value="Porin chaperone SurA, peptide-binding domain"/>
    <property type="match status" value="1"/>
</dbReference>
<evidence type="ECO:0000256" key="6">
    <source>
        <dbReference type="ARBA" id="ARBA00023136"/>
    </source>
</evidence>
<evidence type="ECO:0000256" key="12">
    <source>
        <dbReference type="SAM" id="Coils"/>
    </source>
</evidence>
<comment type="subcellular location">
    <subcellularLocation>
        <location evidence="1">Cell inner membrane</location>
        <topology evidence="1">Single-pass type II membrane protein</topology>
        <orientation evidence="1">Periplasmic side</orientation>
    </subcellularLocation>
</comment>
<feature type="transmembrane region" description="Helical" evidence="13">
    <location>
        <begin position="12"/>
        <end position="30"/>
    </location>
</feature>
<name>A0AA37SBQ5_9GAMM</name>
<dbReference type="Pfam" id="PF13624">
    <property type="entry name" value="SurA_N_3"/>
    <property type="match status" value="1"/>
</dbReference>
<dbReference type="InterPro" id="IPR000297">
    <property type="entry name" value="PPIase_PpiC"/>
</dbReference>
<keyword evidence="7" id="KW-0143">Chaperone</keyword>
<evidence type="ECO:0000256" key="1">
    <source>
        <dbReference type="ARBA" id="ARBA00004382"/>
    </source>
</evidence>
<dbReference type="PANTHER" id="PTHR47529:SF1">
    <property type="entry name" value="PERIPLASMIC CHAPERONE PPID"/>
    <property type="match status" value="1"/>
</dbReference>
<evidence type="ECO:0000256" key="2">
    <source>
        <dbReference type="ARBA" id="ARBA00022475"/>
    </source>
</evidence>
<comment type="caution">
    <text evidence="15">The sequence shown here is derived from an EMBL/GenBank/DDBJ whole genome shotgun (WGS) entry which is preliminary data.</text>
</comment>
<keyword evidence="11" id="KW-0697">Rotamase</keyword>
<keyword evidence="12" id="KW-0175">Coiled coil</keyword>
<dbReference type="PROSITE" id="PS50198">
    <property type="entry name" value="PPIC_PPIASE_2"/>
    <property type="match status" value="1"/>
</dbReference>
<evidence type="ECO:0000259" key="14">
    <source>
        <dbReference type="PROSITE" id="PS50198"/>
    </source>
</evidence>
<dbReference type="GO" id="GO:0005886">
    <property type="term" value="C:plasma membrane"/>
    <property type="evidence" value="ECO:0007669"/>
    <property type="project" value="UniProtKB-SubCell"/>
</dbReference>
<reference evidence="15" key="2">
    <citation type="submission" date="2023-01" db="EMBL/GenBank/DDBJ databases">
        <title>Draft genome sequence of Litoribrevibacter albus strain NBRC 110071.</title>
        <authorList>
            <person name="Sun Q."/>
            <person name="Mori K."/>
        </authorList>
    </citation>
    <scope>NUCLEOTIDE SEQUENCE</scope>
    <source>
        <strain evidence="15">NBRC 110071</strain>
    </source>
</reference>
<feature type="coiled-coil region" evidence="12">
    <location>
        <begin position="238"/>
        <end position="269"/>
    </location>
</feature>
<keyword evidence="16" id="KW-1185">Reference proteome</keyword>
<evidence type="ECO:0000256" key="10">
    <source>
        <dbReference type="ARBA" id="ARBA00042775"/>
    </source>
</evidence>
<evidence type="ECO:0000256" key="7">
    <source>
        <dbReference type="ARBA" id="ARBA00023186"/>
    </source>
</evidence>
<reference evidence="15" key="1">
    <citation type="journal article" date="2014" name="Int. J. Syst. Evol. Microbiol.">
        <title>Complete genome sequence of Corynebacterium casei LMG S-19264T (=DSM 44701T), isolated from a smear-ripened cheese.</title>
        <authorList>
            <consortium name="US DOE Joint Genome Institute (JGI-PGF)"/>
            <person name="Walter F."/>
            <person name="Albersmeier A."/>
            <person name="Kalinowski J."/>
            <person name="Ruckert C."/>
        </authorList>
    </citation>
    <scope>NUCLEOTIDE SEQUENCE</scope>
    <source>
        <strain evidence="15">NBRC 110071</strain>
    </source>
</reference>
<evidence type="ECO:0000256" key="5">
    <source>
        <dbReference type="ARBA" id="ARBA00022989"/>
    </source>
</evidence>
<keyword evidence="4 13" id="KW-0812">Transmembrane</keyword>
<dbReference type="PANTHER" id="PTHR47529">
    <property type="entry name" value="PEPTIDYL-PROLYL CIS-TRANS ISOMERASE D"/>
    <property type="match status" value="1"/>
</dbReference>
<dbReference type="EMBL" id="BSNM01000015">
    <property type="protein sequence ID" value="GLQ32289.1"/>
    <property type="molecule type" value="Genomic_DNA"/>
</dbReference>
<protein>
    <recommendedName>
        <fullName evidence="9">Periplasmic chaperone PpiD</fullName>
    </recommendedName>
    <alternativeName>
        <fullName evidence="10">Periplasmic folding chaperone</fullName>
    </alternativeName>
</protein>
<dbReference type="Pfam" id="PF13616">
    <property type="entry name" value="Rotamase_3"/>
    <property type="match status" value="1"/>
</dbReference>
<keyword evidence="3" id="KW-0997">Cell inner membrane</keyword>
<dbReference type="RefSeq" id="WP_284382235.1">
    <property type="nucleotide sequence ID" value="NZ_BSNM01000015.1"/>
</dbReference>
<keyword evidence="11 15" id="KW-0413">Isomerase</keyword>